<sequence>MKVCALDHRLPKMHQFAYTICPLSRFTNCSPRTHQYVAPTQQLRSTHKGGLDAVAKMGRDARTPFLLRGRERKEIHILRGFKGRSSICRCGRKFFGYVSGGVGGLGKGR</sequence>
<dbReference type="KEGG" id="bcom:BAUCODRAFT_203010"/>
<protein>
    <submittedName>
        <fullName evidence="1">Uncharacterized protein</fullName>
    </submittedName>
</protein>
<proteinExistence type="predicted"/>
<dbReference type="Proteomes" id="UP000011761">
    <property type="component" value="Unassembled WGS sequence"/>
</dbReference>
<organism evidence="1 2">
    <name type="scientific">Baudoinia panamericana (strain UAMH 10762)</name>
    <name type="common">Angels' share fungus</name>
    <name type="synonym">Baudoinia compniacensis (strain UAMH 10762)</name>
    <dbReference type="NCBI Taxonomy" id="717646"/>
    <lineage>
        <taxon>Eukaryota</taxon>
        <taxon>Fungi</taxon>
        <taxon>Dikarya</taxon>
        <taxon>Ascomycota</taxon>
        <taxon>Pezizomycotina</taxon>
        <taxon>Dothideomycetes</taxon>
        <taxon>Dothideomycetidae</taxon>
        <taxon>Mycosphaerellales</taxon>
        <taxon>Teratosphaeriaceae</taxon>
        <taxon>Baudoinia</taxon>
    </lineage>
</organism>
<dbReference type="EMBL" id="KB445550">
    <property type="protein sequence ID" value="EMD01240.1"/>
    <property type="molecule type" value="Genomic_DNA"/>
</dbReference>
<dbReference type="GeneID" id="19109649"/>
<accession>M2NNX2</accession>
<keyword evidence="2" id="KW-1185">Reference proteome</keyword>
<evidence type="ECO:0000313" key="1">
    <source>
        <dbReference type="EMBL" id="EMD01240.1"/>
    </source>
</evidence>
<dbReference type="AlphaFoldDB" id="M2NNX2"/>
<gene>
    <name evidence="1" type="ORF">BAUCODRAFT_203010</name>
</gene>
<evidence type="ECO:0000313" key="2">
    <source>
        <dbReference type="Proteomes" id="UP000011761"/>
    </source>
</evidence>
<name>M2NNX2_BAUPA</name>
<dbReference type="HOGENOM" id="CLU_2183449_0_0_1"/>
<dbReference type="RefSeq" id="XP_007672424.1">
    <property type="nucleotide sequence ID" value="XM_007674234.1"/>
</dbReference>
<reference evidence="1 2" key="1">
    <citation type="journal article" date="2012" name="PLoS Pathog.">
        <title>Diverse lifestyles and strategies of plant pathogenesis encoded in the genomes of eighteen Dothideomycetes fungi.</title>
        <authorList>
            <person name="Ohm R.A."/>
            <person name="Feau N."/>
            <person name="Henrissat B."/>
            <person name="Schoch C.L."/>
            <person name="Horwitz B.A."/>
            <person name="Barry K.W."/>
            <person name="Condon B.J."/>
            <person name="Copeland A.C."/>
            <person name="Dhillon B."/>
            <person name="Glaser F."/>
            <person name="Hesse C.N."/>
            <person name="Kosti I."/>
            <person name="LaButti K."/>
            <person name="Lindquist E.A."/>
            <person name="Lucas S."/>
            <person name="Salamov A.A."/>
            <person name="Bradshaw R.E."/>
            <person name="Ciuffetti L."/>
            <person name="Hamelin R.C."/>
            <person name="Kema G.H.J."/>
            <person name="Lawrence C."/>
            <person name="Scott J.A."/>
            <person name="Spatafora J.W."/>
            <person name="Turgeon B.G."/>
            <person name="de Wit P.J.G.M."/>
            <person name="Zhong S."/>
            <person name="Goodwin S.B."/>
            <person name="Grigoriev I.V."/>
        </authorList>
    </citation>
    <scope>NUCLEOTIDE SEQUENCE [LARGE SCALE GENOMIC DNA]</scope>
    <source>
        <strain evidence="1 2">UAMH 10762</strain>
    </source>
</reference>